<dbReference type="GO" id="GO:0009966">
    <property type="term" value="P:regulation of signal transduction"/>
    <property type="evidence" value="ECO:0007669"/>
    <property type="project" value="UniProtKB-ARBA"/>
</dbReference>
<proteinExistence type="inferred from homology"/>
<comment type="function">
    <text evidence="2 7">Methylates the carboxyl group of the C-terminal leucine residue of protein phosphatase 2A catalytic subunits to form alpha-leucine ester residues.</text>
</comment>
<keyword evidence="5 7" id="KW-0808">Transferase</keyword>
<feature type="binding site" evidence="8">
    <location>
        <position position="55"/>
    </location>
    <ligand>
        <name>S-adenosyl-L-methionine</name>
        <dbReference type="ChEBI" id="CHEBI:59789"/>
    </ligand>
</feature>
<dbReference type="FunFam" id="3.40.50.150:FF:000092">
    <property type="entry name" value="Leucine carboxyl methyltransferase 1"/>
    <property type="match status" value="1"/>
</dbReference>
<dbReference type="EMBL" id="SJOL01008105">
    <property type="protein sequence ID" value="TGZ61104.1"/>
    <property type="molecule type" value="Genomic_DNA"/>
</dbReference>
<dbReference type="InterPro" id="IPR029063">
    <property type="entry name" value="SAM-dependent_MTases_sf"/>
</dbReference>
<evidence type="ECO:0000256" key="4">
    <source>
        <dbReference type="ARBA" id="ARBA00022603"/>
    </source>
</evidence>
<protein>
    <recommendedName>
        <fullName evidence="7">Leucine carboxyl methyltransferase 1</fullName>
        <ecNumber evidence="7">2.1.1.233</ecNumber>
    </recommendedName>
</protein>
<dbReference type="PIRSF" id="PIRSF016305">
    <property type="entry name" value="LCM_mtfrase"/>
    <property type="match status" value="1"/>
</dbReference>
<sequence length="347" mass="39181">MSCPSDRVIQSTNDDATYSKAHAVKRGYWNDPYMRHFCPVATSKPPEISRGYFIRTQAFKAIATLFIKTLGCECQVVNLGAGSDTLYFQLQDADIIPRKFVEVDLLHNVQRKVQLIRSKKLLGEVEERAATNLPPQGDSQSKMNPPAVPDAVLETQNRHSLVTDVYSLVPFDLRRPVDQLISYLCGPNSSIGLDSSLPTLFLAECVLVYMPSEESFQLIKGLAAHFPHSAFLHYEQVNMADQFGKIMVENFRARDCDLPGLSACQSLEQQETRFLDAGWQKAKAWTINEVYKAFPKVTRLRVERVEMLDDVEVAQQLFEHYCILLAVTDDSLCSWLPSLEEPLSLIT</sequence>
<evidence type="ECO:0000256" key="6">
    <source>
        <dbReference type="ARBA" id="ARBA00022691"/>
    </source>
</evidence>
<dbReference type="PANTHER" id="PTHR13600">
    <property type="entry name" value="LEUCINE CARBOXYL METHYLTRANSFERASE"/>
    <property type="match status" value="1"/>
</dbReference>
<keyword evidence="6 7" id="KW-0949">S-adenosyl-L-methionine</keyword>
<comment type="caution">
    <text evidence="9">The sequence shown here is derived from an EMBL/GenBank/DDBJ whole genome shotgun (WGS) entry which is preliminary data.</text>
</comment>
<evidence type="ECO:0000256" key="3">
    <source>
        <dbReference type="ARBA" id="ARBA00010703"/>
    </source>
</evidence>
<dbReference type="OrthoDB" id="203237at2759"/>
<dbReference type="STRING" id="147828.A0A4V3SDL3"/>
<dbReference type="InterPro" id="IPR007213">
    <property type="entry name" value="Ppm1/Ppm2/Tcmp"/>
</dbReference>
<dbReference type="EC" id="2.1.1.233" evidence="7"/>
<feature type="binding site" evidence="8">
    <location>
        <begin position="172"/>
        <end position="173"/>
    </location>
    <ligand>
        <name>S-adenosyl-L-methionine</name>
        <dbReference type="ChEBI" id="CHEBI:59789"/>
    </ligand>
</feature>
<evidence type="ECO:0000256" key="7">
    <source>
        <dbReference type="PIRNR" id="PIRNR016305"/>
    </source>
</evidence>
<evidence type="ECO:0000256" key="1">
    <source>
        <dbReference type="ARBA" id="ARBA00000724"/>
    </source>
</evidence>
<feature type="binding site" evidence="8">
    <location>
        <position position="80"/>
    </location>
    <ligand>
        <name>S-adenosyl-L-methionine</name>
        <dbReference type="ChEBI" id="CHEBI:59789"/>
    </ligand>
</feature>
<reference evidence="9 10" key="1">
    <citation type="journal article" date="2019" name="BMC Genomics">
        <title>New insights from Opisthorchis felineus genome: update on genomics of the epidemiologically important liver flukes.</title>
        <authorList>
            <person name="Ershov N.I."/>
            <person name="Mordvinov V.A."/>
            <person name="Prokhortchouk E.B."/>
            <person name="Pakharukova M.Y."/>
            <person name="Gunbin K.V."/>
            <person name="Ustyantsev K."/>
            <person name="Genaev M.A."/>
            <person name="Blinov A.G."/>
            <person name="Mazur A."/>
            <person name="Boulygina E."/>
            <person name="Tsygankova S."/>
            <person name="Khrameeva E."/>
            <person name="Chekanov N."/>
            <person name="Fan G."/>
            <person name="Xiao A."/>
            <person name="Zhang H."/>
            <person name="Xu X."/>
            <person name="Yang H."/>
            <person name="Solovyev V."/>
            <person name="Lee S.M."/>
            <person name="Liu X."/>
            <person name="Afonnikov D.A."/>
            <person name="Skryabin K.G."/>
        </authorList>
    </citation>
    <scope>NUCLEOTIDE SEQUENCE [LARGE SCALE GENOMIC DNA]</scope>
    <source>
        <strain evidence="9">AK-0245</strain>
        <tissue evidence="9">Whole organism</tissue>
    </source>
</reference>
<dbReference type="Pfam" id="PF04072">
    <property type="entry name" value="LCM"/>
    <property type="match status" value="1"/>
</dbReference>
<dbReference type="GO" id="GO:0005829">
    <property type="term" value="C:cytosol"/>
    <property type="evidence" value="ECO:0007669"/>
    <property type="project" value="TreeGrafter"/>
</dbReference>
<keyword evidence="4 7" id="KW-0489">Methyltransferase</keyword>
<dbReference type="SUPFAM" id="SSF53335">
    <property type="entry name" value="S-adenosyl-L-methionine-dependent methyltransferases"/>
    <property type="match status" value="1"/>
</dbReference>
<keyword evidence="10" id="KW-1185">Reference proteome</keyword>
<dbReference type="Gene3D" id="3.40.50.150">
    <property type="entry name" value="Vaccinia Virus protein VP39"/>
    <property type="match status" value="1"/>
</dbReference>
<dbReference type="GO" id="GO:0032259">
    <property type="term" value="P:methylation"/>
    <property type="evidence" value="ECO:0007669"/>
    <property type="project" value="UniProtKB-KW"/>
</dbReference>
<gene>
    <name evidence="9" type="ORF">CRM22_008165</name>
</gene>
<accession>A0A4V3SDL3</accession>
<evidence type="ECO:0000313" key="9">
    <source>
        <dbReference type="EMBL" id="TGZ61104.1"/>
    </source>
</evidence>
<comment type="catalytic activity">
    <reaction evidence="1 7">
        <text>[phosphatase 2A protein]-C-terminal L-leucine + S-adenosyl-L-methionine = [phosphatase 2A protein]-C-terminal L-leucine methyl ester + S-adenosyl-L-homocysteine</text>
        <dbReference type="Rhea" id="RHEA:48544"/>
        <dbReference type="Rhea" id="RHEA-COMP:12134"/>
        <dbReference type="Rhea" id="RHEA-COMP:12135"/>
        <dbReference type="ChEBI" id="CHEBI:57856"/>
        <dbReference type="ChEBI" id="CHEBI:59789"/>
        <dbReference type="ChEBI" id="CHEBI:90516"/>
        <dbReference type="ChEBI" id="CHEBI:90517"/>
        <dbReference type="EC" id="2.1.1.233"/>
    </reaction>
</comment>
<name>A0A4V3SDL3_OPIFE</name>
<dbReference type="AlphaFoldDB" id="A0A4V3SDL3"/>
<evidence type="ECO:0000256" key="8">
    <source>
        <dbReference type="PIRSR" id="PIRSR016305-1"/>
    </source>
</evidence>
<evidence type="ECO:0000256" key="5">
    <source>
        <dbReference type="ARBA" id="ARBA00022679"/>
    </source>
</evidence>
<dbReference type="Proteomes" id="UP000308267">
    <property type="component" value="Unassembled WGS sequence"/>
</dbReference>
<evidence type="ECO:0000256" key="2">
    <source>
        <dbReference type="ARBA" id="ARBA00003455"/>
    </source>
</evidence>
<dbReference type="InterPro" id="IPR016651">
    <property type="entry name" value="LCMT1"/>
</dbReference>
<comment type="similarity">
    <text evidence="3 7">Belongs to the methyltransferase superfamily. LCMT family.</text>
</comment>
<feature type="binding site" evidence="8">
    <location>
        <position position="204"/>
    </location>
    <ligand>
        <name>S-adenosyl-L-methionine</name>
        <dbReference type="ChEBI" id="CHEBI:59789"/>
    </ligand>
</feature>
<evidence type="ECO:0000313" key="10">
    <source>
        <dbReference type="Proteomes" id="UP000308267"/>
    </source>
</evidence>
<dbReference type="GO" id="GO:0018423">
    <property type="term" value="F:protein C-terminal leucine carboxyl O-methyltransferase activity"/>
    <property type="evidence" value="ECO:0007669"/>
    <property type="project" value="UniProtKB-EC"/>
</dbReference>
<organism evidence="9 10">
    <name type="scientific">Opisthorchis felineus</name>
    <dbReference type="NCBI Taxonomy" id="147828"/>
    <lineage>
        <taxon>Eukaryota</taxon>
        <taxon>Metazoa</taxon>
        <taxon>Spiralia</taxon>
        <taxon>Lophotrochozoa</taxon>
        <taxon>Platyhelminthes</taxon>
        <taxon>Trematoda</taxon>
        <taxon>Digenea</taxon>
        <taxon>Opisthorchiida</taxon>
        <taxon>Opisthorchiata</taxon>
        <taxon>Opisthorchiidae</taxon>
        <taxon>Opisthorchis</taxon>
    </lineage>
</organism>
<dbReference type="PANTHER" id="PTHR13600:SF33">
    <property type="entry name" value="LEUCINE CARBOXYL METHYLTRANSFERASE 1"/>
    <property type="match status" value="1"/>
</dbReference>